<dbReference type="Proteomes" id="UP000037696">
    <property type="component" value="Unassembled WGS sequence"/>
</dbReference>
<organism evidence="1 2">
    <name type="scientific">Penicillium nordicum</name>
    <dbReference type="NCBI Taxonomy" id="229535"/>
    <lineage>
        <taxon>Eukaryota</taxon>
        <taxon>Fungi</taxon>
        <taxon>Dikarya</taxon>
        <taxon>Ascomycota</taxon>
        <taxon>Pezizomycotina</taxon>
        <taxon>Eurotiomycetes</taxon>
        <taxon>Eurotiomycetidae</taxon>
        <taxon>Eurotiales</taxon>
        <taxon>Aspergillaceae</taxon>
        <taxon>Penicillium</taxon>
    </lineage>
</organism>
<protein>
    <submittedName>
        <fullName evidence="1">Uncharacterized protein</fullName>
    </submittedName>
</protein>
<name>A0A0M9W9F7_9EURO</name>
<dbReference type="EMBL" id="LHQQ01000553">
    <property type="protein sequence ID" value="KOS36242.1"/>
    <property type="molecule type" value="Genomic_DNA"/>
</dbReference>
<gene>
    <name evidence="1" type="ORF">ACN38_g13032</name>
</gene>
<reference evidence="1 2" key="1">
    <citation type="submission" date="2015-08" db="EMBL/GenBank/DDBJ databases">
        <title>Genome sequencing of Penicillium nordicum.</title>
        <authorList>
            <person name="Nguyen H.D."/>
            <person name="Seifert K.A."/>
        </authorList>
    </citation>
    <scope>NUCLEOTIDE SEQUENCE [LARGE SCALE GENOMIC DNA]</scope>
    <source>
        <strain evidence="1 2">DAOMC 185683</strain>
    </source>
</reference>
<proteinExistence type="predicted"/>
<comment type="caution">
    <text evidence="1">The sequence shown here is derived from an EMBL/GenBank/DDBJ whole genome shotgun (WGS) entry which is preliminary data.</text>
</comment>
<dbReference type="AlphaFoldDB" id="A0A0M9W9F7"/>
<keyword evidence="2" id="KW-1185">Reference proteome</keyword>
<evidence type="ECO:0000313" key="2">
    <source>
        <dbReference type="Proteomes" id="UP000037696"/>
    </source>
</evidence>
<accession>A0A0M9W9F7</accession>
<evidence type="ECO:0000313" key="1">
    <source>
        <dbReference type="EMBL" id="KOS36242.1"/>
    </source>
</evidence>
<sequence>MGSSCWSNIAGIESWKALEAAPTAPTAPGRLVAHEIQEIRAFARRPSSKNLLITNAYCLAATRFEGFMPEALIWGLRPPQQHLPFTKKNQ</sequence>